<name>A0A948RWB7_UNCEI</name>
<gene>
    <name evidence="1" type="ORF">KJ970_07315</name>
</gene>
<evidence type="ECO:0000313" key="2">
    <source>
        <dbReference type="Proteomes" id="UP000777784"/>
    </source>
</evidence>
<dbReference type="Gene3D" id="3.40.50.2300">
    <property type="match status" value="1"/>
</dbReference>
<organism evidence="1 2">
    <name type="scientific">Eiseniibacteriota bacterium</name>
    <dbReference type="NCBI Taxonomy" id="2212470"/>
    <lineage>
        <taxon>Bacteria</taxon>
        <taxon>Candidatus Eiseniibacteriota</taxon>
    </lineage>
</organism>
<dbReference type="SUPFAM" id="SSF52172">
    <property type="entry name" value="CheY-like"/>
    <property type="match status" value="1"/>
</dbReference>
<comment type="caution">
    <text evidence="1">The sequence shown here is derived from an EMBL/GenBank/DDBJ whole genome shotgun (WGS) entry which is preliminary data.</text>
</comment>
<dbReference type="Proteomes" id="UP000777784">
    <property type="component" value="Unassembled WGS sequence"/>
</dbReference>
<evidence type="ECO:0000313" key="1">
    <source>
        <dbReference type="EMBL" id="MBU2690722.1"/>
    </source>
</evidence>
<dbReference type="InterPro" id="IPR011006">
    <property type="entry name" value="CheY-like_superfamily"/>
</dbReference>
<accession>A0A948RWB7</accession>
<reference evidence="1" key="1">
    <citation type="submission" date="2021-05" db="EMBL/GenBank/DDBJ databases">
        <title>Energy efficiency and biological interactions define the core microbiome of deep oligotrophic groundwater.</title>
        <authorList>
            <person name="Mehrshad M."/>
            <person name="Lopez-Fernandez M."/>
            <person name="Bell E."/>
            <person name="Bernier-Latmani R."/>
            <person name="Bertilsson S."/>
            <person name="Dopson M."/>
        </authorList>
    </citation>
    <scope>NUCLEOTIDE SEQUENCE</scope>
    <source>
        <strain evidence="1">Modern_marine.mb.64</strain>
    </source>
</reference>
<sequence>MEAFTTGPKVNFGRVTGSDPGILVVSRDSAFLDSLRVRCSDIDPLRFQRVETGRSALDSVEAREVRLALVDETVVDIAADHLVYLLHTLKRDLPILFLTASPSLHQERAARRSGALLYAPKGDWDLIQKALSHYSSGGKKRVGG</sequence>
<dbReference type="AlphaFoldDB" id="A0A948RWB7"/>
<proteinExistence type="predicted"/>
<protein>
    <submittedName>
        <fullName evidence="1">Uncharacterized protein</fullName>
    </submittedName>
</protein>
<dbReference type="EMBL" id="JAHJDP010000035">
    <property type="protein sequence ID" value="MBU2690722.1"/>
    <property type="molecule type" value="Genomic_DNA"/>
</dbReference>